<keyword evidence="2" id="KW-1185">Reference proteome</keyword>
<evidence type="ECO:0000313" key="2">
    <source>
        <dbReference type="Proteomes" id="UP000235826"/>
    </source>
</evidence>
<dbReference type="RefSeq" id="WP_102758108.1">
    <property type="nucleotide sequence ID" value="NZ_CP025791.1"/>
</dbReference>
<dbReference type="EMBL" id="CP025791">
    <property type="protein sequence ID" value="AUP81466.1"/>
    <property type="molecule type" value="Genomic_DNA"/>
</dbReference>
<name>A0A2K9PWM6_9FLAO</name>
<evidence type="ECO:0008006" key="3">
    <source>
        <dbReference type="Google" id="ProtNLM"/>
    </source>
</evidence>
<accession>A0A2K9PWM6</accession>
<sequence>MQKYFSIIIILFFSNIGLISGQALLDKDQAIIYNKMPQEQIFIHYNASLLFSGDHLFYKIYNINSQTKKLSTLSKIAYVELIGVDKKFVFKHKINLESGLGQGDFFIPSSVPSGNYKLIAYTQWMKNVGNHYFFQGNVSIINPFLKNQPPTAEAKILDSISNRIQYSNEIKANKTNRFIGLNINTKHFSKREKVILKISTLLDQASFGNYSISVRKIDSILLPKRPSANAYEHVFSNTKKSKIPSNKKSIYLPELRGELISGTVLTKDTKEHVLFKKVSLSITGKNPVFKLSTTNNSGKFYFNLDTPYEVFNANLHVMDSDSEKYKIVLDRYPSPNYDKLIFSDFKISSEMEKLILEHSINNQIENAYYSVKKHNVKQQDSILPFYKGHEIIYNLDDYKRFKSVEETIVEIINNVWIEEKKGVKQFRLRNKYHDSKDLPILIIVDGLLTLNHDDLINYDARKIKSISIVNKKYQYGSGIFRGIISVETINADFKNTISTKYTKSINLIKPLNSKDYFVQKYNDTESLKRIPDYRSQLLWEPNFNINQKESIVTFYTSDYIGNYEINIEGFTKNGIPVSLKEIINVR</sequence>
<protein>
    <recommendedName>
        <fullName evidence="3">TonB-dependent receptor plug domain-containing protein</fullName>
    </recommendedName>
</protein>
<organism evidence="1 2">
    <name type="scientific">Flavivirga eckloniae</name>
    <dbReference type="NCBI Taxonomy" id="1803846"/>
    <lineage>
        <taxon>Bacteria</taxon>
        <taxon>Pseudomonadati</taxon>
        <taxon>Bacteroidota</taxon>
        <taxon>Flavobacteriia</taxon>
        <taxon>Flavobacteriales</taxon>
        <taxon>Flavobacteriaceae</taxon>
        <taxon>Flavivirga</taxon>
    </lineage>
</organism>
<evidence type="ECO:0000313" key="1">
    <source>
        <dbReference type="EMBL" id="AUP81466.1"/>
    </source>
</evidence>
<dbReference type="AlphaFoldDB" id="A0A2K9PWM6"/>
<dbReference type="KEGG" id="fek:C1H87_23190"/>
<reference evidence="1 2" key="1">
    <citation type="submission" date="2018-01" db="EMBL/GenBank/DDBJ databases">
        <title>Complete genome sequence of Flavivirga eckloniae ECD14 isolated from seaweed Ecklonia cava.</title>
        <authorList>
            <person name="Lee J.H."/>
            <person name="Baik K.S."/>
            <person name="Seong C.N."/>
        </authorList>
    </citation>
    <scope>NUCLEOTIDE SEQUENCE [LARGE SCALE GENOMIC DNA]</scope>
    <source>
        <strain evidence="1 2">ECD14</strain>
    </source>
</reference>
<dbReference type="OrthoDB" id="679547at2"/>
<proteinExistence type="predicted"/>
<dbReference type="Proteomes" id="UP000235826">
    <property type="component" value="Chromosome"/>
</dbReference>
<gene>
    <name evidence="1" type="ORF">C1H87_23190</name>
</gene>